<dbReference type="PRINTS" id="PR00095">
    <property type="entry name" value="ANTSNTHASEI"/>
</dbReference>
<evidence type="ECO:0000259" key="2">
    <source>
        <dbReference type="PROSITE" id="PS51442"/>
    </source>
</evidence>
<dbReference type="InterPro" id="IPR015890">
    <property type="entry name" value="Chorismate_C"/>
</dbReference>
<dbReference type="PANTHER" id="PTHR11236:SF50">
    <property type="entry name" value="AMINODEOXYCHORISMATE SYNTHASE COMPONENT 1"/>
    <property type="match status" value="1"/>
</dbReference>
<evidence type="ECO:0000313" key="3">
    <source>
        <dbReference type="EMBL" id="MFD2920733.1"/>
    </source>
</evidence>
<evidence type="ECO:0000313" key="4">
    <source>
        <dbReference type="Proteomes" id="UP001597511"/>
    </source>
</evidence>
<dbReference type="PROSITE" id="PS51442">
    <property type="entry name" value="M_PRO"/>
    <property type="match status" value="1"/>
</dbReference>
<evidence type="ECO:0000256" key="1">
    <source>
        <dbReference type="SAM" id="MobiDB-lite"/>
    </source>
</evidence>
<dbReference type="Proteomes" id="UP001597511">
    <property type="component" value="Unassembled WGS sequence"/>
</dbReference>
<gene>
    <name evidence="3" type="ORF">ACFS6H_13495</name>
</gene>
<comment type="caution">
    <text evidence="3">The sequence shown here is derived from an EMBL/GenBank/DDBJ whole genome shotgun (WGS) entry which is preliminary data.</text>
</comment>
<dbReference type="InterPro" id="IPR005801">
    <property type="entry name" value="ADC_synthase"/>
</dbReference>
<keyword evidence="4" id="KW-1185">Reference proteome</keyword>
<organism evidence="3 4">
    <name type="scientific">Terrimonas rubra</name>
    <dbReference type="NCBI Taxonomy" id="1035890"/>
    <lineage>
        <taxon>Bacteria</taxon>
        <taxon>Pseudomonadati</taxon>
        <taxon>Bacteroidota</taxon>
        <taxon>Chitinophagia</taxon>
        <taxon>Chitinophagales</taxon>
        <taxon>Chitinophagaceae</taxon>
        <taxon>Terrimonas</taxon>
    </lineage>
</organism>
<feature type="domain" description="Peptidase C30" evidence="2">
    <location>
        <begin position="397"/>
        <end position="427"/>
    </location>
</feature>
<dbReference type="InterPro" id="IPR019999">
    <property type="entry name" value="Anth_synth_I-like"/>
</dbReference>
<dbReference type="Pfam" id="PF00425">
    <property type="entry name" value="Chorismate_bind"/>
    <property type="match status" value="1"/>
</dbReference>
<dbReference type="Gene3D" id="3.60.120.10">
    <property type="entry name" value="Anthranilate synthase"/>
    <property type="match status" value="1"/>
</dbReference>
<accession>A0ABW6A970</accession>
<dbReference type="PANTHER" id="PTHR11236">
    <property type="entry name" value="AMINOBENZOATE/ANTHRANILATE SYNTHASE"/>
    <property type="match status" value="1"/>
</dbReference>
<protein>
    <submittedName>
        <fullName evidence="3">Anthranilate synthase component I family protein</fullName>
    </submittedName>
</protein>
<dbReference type="InterPro" id="IPR008740">
    <property type="entry name" value="Peptidase_C30_CoV"/>
</dbReference>
<dbReference type="EMBL" id="JBHUOZ010000003">
    <property type="protein sequence ID" value="MFD2920733.1"/>
    <property type="molecule type" value="Genomic_DNA"/>
</dbReference>
<feature type="region of interest" description="Disordered" evidence="1">
    <location>
        <begin position="240"/>
        <end position="269"/>
    </location>
</feature>
<dbReference type="SUPFAM" id="SSF56322">
    <property type="entry name" value="ADC synthase"/>
    <property type="match status" value="1"/>
</dbReference>
<proteinExistence type="predicted"/>
<dbReference type="RefSeq" id="WP_386099657.1">
    <property type="nucleotide sequence ID" value="NZ_JBHUOZ010000003.1"/>
</dbReference>
<name>A0ABW6A970_9BACT</name>
<sequence length="427" mass="48205">MHPSHIFPVNNFKVIKDKVLNWSQQFDTFSFLDNHQYQLHPHTQECLVGAGVKRYIQPAADSLHQLQQFLNEKKGWYFGHLAYDLAEELYPGLQPQTPSSVPFARLFFYEPEIVIRLSGDRLEIIADNAERIYEEITGTPVATNDNELPVTLQSRLTQSQYIHTIEQLRRHILRGDCYEINFCQEFFATGIPINPLQVYQRLSAASPNPFSALYKQGQQWLLCASPERFLQKSGDTLLSQPIKGTSKRIPGNEASDKASRQSLEQSTKDRSENVMIVDLVRNDLARVCEEATVQVDELFGIYSFPQVHQMISTISGKVADDVDFAGIMKALFPMGSMTGAPKKRVAELIAAYEPVKRGLFSGAVGYIDPAGDFDFNVVIRSILYNGLNNYVSVLAGSGITFYSNPQSEWEECKMKVDAMEKVLAGQW</sequence>
<reference evidence="4" key="1">
    <citation type="journal article" date="2019" name="Int. J. Syst. Evol. Microbiol.">
        <title>The Global Catalogue of Microorganisms (GCM) 10K type strain sequencing project: providing services to taxonomists for standard genome sequencing and annotation.</title>
        <authorList>
            <consortium name="The Broad Institute Genomics Platform"/>
            <consortium name="The Broad Institute Genome Sequencing Center for Infectious Disease"/>
            <person name="Wu L."/>
            <person name="Ma J."/>
        </authorList>
    </citation>
    <scope>NUCLEOTIDE SEQUENCE [LARGE SCALE GENOMIC DNA]</scope>
    <source>
        <strain evidence="4">KCTC 23299</strain>
    </source>
</reference>